<organism evidence="2 3">
    <name type="scientific">Companilactobacillus nodensis DSM 19682 = JCM 14932 = NBRC 107160</name>
    <dbReference type="NCBI Taxonomy" id="1423775"/>
    <lineage>
        <taxon>Bacteria</taxon>
        <taxon>Bacillati</taxon>
        <taxon>Bacillota</taxon>
        <taxon>Bacilli</taxon>
        <taxon>Lactobacillales</taxon>
        <taxon>Lactobacillaceae</taxon>
        <taxon>Companilactobacillus</taxon>
    </lineage>
</organism>
<accession>A0A0R1KBB8</accession>
<dbReference type="eggNOG" id="ENOG5030BH4">
    <property type="taxonomic scope" value="Bacteria"/>
</dbReference>
<dbReference type="Proteomes" id="UP000051248">
    <property type="component" value="Unassembled WGS sequence"/>
</dbReference>
<dbReference type="AlphaFoldDB" id="A0A0R1KBB8"/>
<name>A0A0R1KBB8_9LACO</name>
<dbReference type="EMBL" id="AZDZ01000003">
    <property type="protein sequence ID" value="KRK80632.1"/>
    <property type="molecule type" value="Genomic_DNA"/>
</dbReference>
<reference evidence="2 3" key="1">
    <citation type="journal article" date="2015" name="Genome Announc.">
        <title>Expanding the biotechnology potential of lactobacilli through comparative genomics of 213 strains and associated genera.</title>
        <authorList>
            <person name="Sun Z."/>
            <person name="Harris H.M."/>
            <person name="McCann A."/>
            <person name="Guo C."/>
            <person name="Argimon S."/>
            <person name="Zhang W."/>
            <person name="Yang X."/>
            <person name="Jeffery I.B."/>
            <person name="Cooney J.C."/>
            <person name="Kagawa T.F."/>
            <person name="Liu W."/>
            <person name="Song Y."/>
            <person name="Salvetti E."/>
            <person name="Wrobel A."/>
            <person name="Rasinkangas P."/>
            <person name="Parkhill J."/>
            <person name="Rea M.C."/>
            <person name="O'Sullivan O."/>
            <person name="Ritari J."/>
            <person name="Douillard F.P."/>
            <person name="Paul Ross R."/>
            <person name="Yang R."/>
            <person name="Briner A.E."/>
            <person name="Felis G.E."/>
            <person name="de Vos W.M."/>
            <person name="Barrangou R."/>
            <person name="Klaenhammer T.R."/>
            <person name="Caufield P.W."/>
            <person name="Cui Y."/>
            <person name="Zhang H."/>
            <person name="O'Toole P.W."/>
        </authorList>
    </citation>
    <scope>NUCLEOTIDE SEQUENCE [LARGE SCALE GENOMIC DNA]</scope>
    <source>
        <strain evidence="2 3">DSM 19682</strain>
    </source>
</reference>
<gene>
    <name evidence="2" type="ORF">FD03_GL002059</name>
</gene>
<comment type="caution">
    <text evidence="2">The sequence shown here is derived from an EMBL/GenBank/DDBJ whole genome shotgun (WGS) entry which is preliminary data.</text>
</comment>
<feature type="transmembrane region" description="Helical" evidence="1">
    <location>
        <begin position="16"/>
        <end position="33"/>
    </location>
</feature>
<feature type="transmembrane region" description="Helical" evidence="1">
    <location>
        <begin position="39"/>
        <end position="62"/>
    </location>
</feature>
<keyword evidence="1" id="KW-0812">Transmembrane</keyword>
<evidence type="ECO:0000256" key="1">
    <source>
        <dbReference type="SAM" id="Phobius"/>
    </source>
</evidence>
<dbReference type="PATRIC" id="fig|1423775.4.peg.2096"/>
<keyword evidence="1" id="KW-0472">Membrane</keyword>
<keyword evidence="3" id="KW-1185">Reference proteome</keyword>
<keyword evidence="1" id="KW-1133">Transmembrane helix</keyword>
<dbReference type="RefSeq" id="WP_155832086.1">
    <property type="nucleotide sequence ID" value="NZ_AZDZ01000003.1"/>
</dbReference>
<dbReference type="OrthoDB" id="2316276at2"/>
<dbReference type="STRING" id="1423775.FD03_GL002059"/>
<proteinExistence type="predicted"/>
<evidence type="ECO:0000313" key="2">
    <source>
        <dbReference type="EMBL" id="KRK80632.1"/>
    </source>
</evidence>
<protein>
    <submittedName>
        <fullName evidence="2">Uncharacterized protein</fullName>
    </submittedName>
</protein>
<sequence>MDRMINFGREINHGPLIRSILISALLGCVSSLINYKTGLMIFLIILLIMLFVYYPSYLPFLYSYWALEAHGITYYDMSSYHAKLKMIFRGRNSDHQFISYTEINSFEVKSENNSYSLIDISTFKNQKQSIFTWLRKPLNLILHLKNNQITLDASWDQLHDSKNIQARLMNVMSYLDKKVQ</sequence>
<evidence type="ECO:0000313" key="3">
    <source>
        <dbReference type="Proteomes" id="UP000051248"/>
    </source>
</evidence>